<accession>A0A6A4XDY6</accession>
<feature type="chain" id="PRO_5025650411" evidence="7">
    <location>
        <begin position="23"/>
        <end position="416"/>
    </location>
</feature>
<dbReference type="GO" id="GO:0015643">
    <property type="term" value="F:toxic substance binding"/>
    <property type="evidence" value="ECO:0007669"/>
    <property type="project" value="InterPro"/>
</dbReference>
<dbReference type="InterPro" id="IPR047843">
    <property type="entry name" value="WLS-like_TM"/>
</dbReference>
<dbReference type="InterPro" id="IPR054077">
    <property type="entry name" value="TMEM181_GOLD"/>
</dbReference>
<dbReference type="OrthoDB" id="28186at2759"/>
<keyword evidence="2 6" id="KW-0812">Transmembrane</keyword>
<dbReference type="Pfam" id="PF06664">
    <property type="entry name" value="WLS-like_TM"/>
    <property type="match status" value="1"/>
</dbReference>
<feature type="region of interest" description="Disordered" evidence="5">
    <location>
        <begin position="388"/>
        <end position="416"/>
    </location>
</feature>
<feature type="domain" description="TMEM181 GOLD" evidence="9">
    <location>
        <begin position="16"/>
        <end position="106"/>
    </location>
</feature>
<evidence type="ECO:0000313" key="10">
    <source>
        <dbReference type="EMBL" id="KAF0312572.1"/>
    </source>
</evidence>
<dbReference type="EMBL" id="VIIS01000158">
    <property type="protein sequence ID" value="KAF0312572.1"/>
    <property type="molecule type" value="Genomic_DNA"/>
</dbReference>
<keyword evidence="4 6" id="KW-0472">Membrane</keyword>
<feature type="signal peptide" evidence="7">
    <location>
        <begin position="1"/>
        <end position="22"/>
    </location>
</feature>
<comment type="subcellular location">
    <subcellularLocation>
        <location evidence="1">Membrane</location>
        <topology evidence="1">Multi-pass membrane protein</topology>
    </subcellularLocation>
</comment>
<feature type="compositionally biased region" description="Acidic residues" evidence="5">
    <location>
        <begin position="388"/>
        <end position="399"/>
    </location>
</feature>
<dbReference type="PANTHER" id="PTHR31918">
    <property type="entry name" value="TRANSMEMBRANE PROTEIN 181"/>
    <property type="match status" value="1"/>
</dbReference>
<evidence type="ECO:0000256" key="5">
    <source>
        <dbReference type="SAM" id="MobiDB-lite"/>
    </source>
</evidence>
<keyword evidence="11" id="KW-1185">Reference proteome</keyword>
<sequence>MLCFHALYINLLLLFSADETFDKRFTIAVDVEGLSEGREKLQVFKEDQLFNRSRHLHCQESSCAPVTLLHLAYLSFTNYLLVLRFHGLEDIDRRYTVSDVLFAFERFEANFTQLQLWFRFIFLIVSFSATCWFRLPAGSGSRCAALLPKTGLWSNAGRPPYCRFWWPTITRFFPLMFLCSSIVPRVLDSLLQVTMFCALLLCWICVLHGLRQTSRTWLTFYVPKLVLVGLMWLLCTVLIAWRGYHSLRDPTFTGTQLGPLQGVDTFFYVLGGVYLLYVLILILRAYSDLRAMPYLGVRLKLATLSMIVLAVASLSLMSHRLRQSGLGLSFSAVLSTPYTTSTQFLAMYGLVNSFVLCMAWVFSPPTSDRPGGDSRVVKDNPAFSMINDSDEDVIYGEEEESRRPLHRNKPDDDDSD</sequence>
<feature type="transmembrane region" description="Helical" evidence="6">
    <location>
        <begin position="299"/>
        <end position="321"/>
    </location>
</feature>
<dbReference type="GO" id="GO:0016020">
    <property type="term" value="C:membrane"/>
    <property type="evidence" value="ECO:0007669"/>
    <property type="project" value="UniProtKB-SubCell"/>
</dbReference>
<feature type="domain" description="Wntless-like transmembrane" evidence="8">
    <location>
        <begin position="172"/>
        <end position="364"/>
    </location>
</feature>
<evidence type="ECO:0000256" key="3">
    <source>
        <dbReference type="ARBA" id="ARBA00022989"/>
    </source>
</evidence>
<dbReference type="InterPro" id="IPR040416">
    <property type="entry name" value="TMEM181"/>
</dbReference>
<evidence type="ECO:0000256" key="2">
    <source>
        <dbReference type="ARBA" id="ARBA00022692"/>
    </source>
</evidence>
<keyword evidence="3 6" id="KW-1133">Transmembrane helix</keyword>
<name>A0A6A4XDY6_AMPAM</name>
<evidence type="ECO:0000256" key="7">
    <source>
        <dbReference type="SAM" id="SignalP"/>
    </source>
</evidence>
<dbReference type="AlphaFoldDB" id="A0A6A4XDY6"/>
<dbReference type="PANTHER" id="PTHR31918:SF1">
    <property type="entry name" value="TRANSMEMBRANE PROTEIN 181"/>
    <property type="match status" value="1"/>
</dbReference>
<feature type="transmembrane region" description="Helical" evidence="6">
    <location>
        <begin position="116"/>
        <end position="135"/>
    </location>
</feature>
<evidence type="ECO:0000259" key="8">
    <source>
        <dbReference type="Pfam" id="PF06664"/>
    </source>
</evidence>
<feature type="transmembrane region" description="Helical" evidence="6">
    <location>
        <begin position="341"/>
        <end position="362"/>
    </location>
</feature>
<comment type="caution">
    <text evidence="10">The sequence shown here is derived from an EMBL/GenBank/DDBJ whole genome shotgun (WGS) entry which is preliminary data.</text>
</comment>
<proteinExistence type="predicted"/>
<keyword evidence="7" id="KW-0732">Signal</keyword>
<dbReference type="Proteomes" id="UP000440578">
    <property type="component" value="Unassembled WGS sequence"/>
</dbReference>
<protein>
    <submittedName>
        <fullName evidence="10">Transmembrane protein 181</fullName>
    </submittedName>
</protein>
<organism evidence="10 11">
    <name type="scientific">Amphibalanus amphitrite</name>
    <name type="common">Striped barnacle</name>
    <name type="synonym">Balanus amphitrite</name>
    <dbReference type="NCBI Taxonomy" id="1232801"/>
    <lineage>
        <taxon>Eukaryota</taxon>
        <taxon>Metazoa</taxon>
        <taxon>Ecdysozoa</taxon>
        <taxon>Arthropoda</taxon>
        <taxon>Crustacea</taxon>
        <taxon>Multicrustacea</taxon>
        <taxon>Cirripedia</taxon>
        <taxon>Thoracica</taxon>
        <taxon>Thoracicalcarea</taxon>
        <taxon>Balanomorpha</taxon>
        <taxon>Balanoidea</taxon>
        <taxon>Balanidae</taxon>
        <taxon>Amphibalaninae</taxon>
        <taxon>Amphibalanus</taxon>
    </lineage>
</organism>
<dbReference type="Pfam" id="PF21885">
    <property type="entry name" value="TMEM181_GOLD"/>
    <property type="match status" value="1"/>
</dbReference>
<reference evidence="10 11" key="1">
    <citation type="submission" date="2019-07" db="EMBL/GenBank/DDBJ databases">
        <title>Draft genome assembly of a fouling barnacle, Amphibalanus amphitrite (Darwin, 1854): The first reference genome for Thecostraca.</title>
        <authorList>
            <person name="Kim W."/>
        </authorList>
    </citation>
    <scope>NUCLEOTIDE SEQUENCE [LARGE SCALE GENOMIC DNA]</scope>
    <source>
        <strain evidence="10">SNU_AA5</strain>
        <tissue evidence="10">Soma without cirri and trophi</tissue>
    </source>
</reference>
<gene>
    <name evidence="10" type="primary">TMEM181_1</name>
    <name evidence="10" type="ORF">FJT64_016683</name>
</gene>
<evidence type="ECO:0000313" key="11">
    <source>
        <dbReference type="Proteomes" id="UP000440578"/>
    </source>
</evidence>
<evidence type="ECO:0000256" key="4">
    <source>
        <dbReference type="ARBA" id="ARBA00023136"/>
    </source>
</evidence>
<feature type="transmembrane region" description="Helical" evidence="6">
    <location>
        <begin position="265"/>
        <end position="287"/>
    </location>
</feature>
<feature type="transmembrane region" description="Helical" evidence="6">
    <location>
        <begin position="189"/>
        <end position="210"/>
    </location>
</feature>
<evidence type="ECO:0000256" key="6">
    <source>
        <dbReference type="SAM" id="Phobius"/>
    </source>
</evidence>
<evidence type="ECO:0000259" key="9">
    <source>
        <dbReference type="Pfam" id="PF21885"/>
    </source>
</evidence>
<evidence type="ECO:0000256" key="1">
    <source>
        <dbReference type="ARBA" id="ARBA00004141"/>
    </source>
</evidence>
<feature type="transmembrane region" description="Helical" evidence="6">
    <location>
        <begin position="222"/>
        <end position="245"/>
    </location>
</feature>